<dbReference type="AlphaFoldDB" id="A0A7J6EL21"/>
<dbReference type="PROSITE" id="PS51294">
    <property type="entry name" value="HTH_MYB"/>
    <property type="match status" value="2"/>
</dbReference>
<dbReference type="PANTHER" id="PTHR47997">
    <property type="entry name" value="MYB DOMAIN PROTEIN 55"/>
    <property type="match status" value="1"/>
</dbReference>
<dbReference type="InterPro" id="IPR051953">
    <property type="entry name" value="Plant_SW-associated_TFs"/>
</dbReference>
<dbReference type="GO" id="GO:0003677">
    <property type="term" value="F:DNA binding"/>
    <property type="evidence" value="ECO:0007669"/>
    <property type="project" value="UniProtKB-KW"/>
</dbReference>
<feature type="domain" description="HTH myb-type" evidence="9">
    <location>
        <begin position="66"/>
        <end position="116"/>
    </location>
</feature>
<keyword evidence="5" id="KW-0804">Transcription</keyword>
<dbReference type="SMART" id="SM00717">
    <property type="entry name" value="SANT"/>
    <property type="match status" value="2"/>
</dbReference>
<keyword evidence="3" id="KW-0805">Transcription regulation</keyword>
<sequence length="298" mass="33205">MGRHSCCYKQKLRKGLWSPEEDEKLLNYITKHGHGCWSSVPKLAGLQRCGKSCRLRWINYLRPDLKRGPFSQQEENLIIELHAVLGNRWSQIAAQLPGRTDNEIKNLWNSCIKKKLRQKGIDPNTHKPLSEPLQQQVSPSSTTTASSSSPPSNIPRNNNNNNNNFFDHNTNSTAAAAAAAAPNNFSWGLVNESTVGSIKSDDPEDIKWSEYLHSPFLLGGGISNTNNQNSSSSSHLQPILYSNIVKPESHFSNTTTATGSNPTWHHQNDHHQLQAASSEIMYTNKDLQRLAVAFGQTL</sequence>
<dbReference type="CDD" id="cd00167">
    <property type="entry name" value="SANT"/>
    <property type="match status" value="2"/>
</dbReference>
<dbReference type="InterPro" id="IPR017930">
    <property type="entry name" value="Myb_dom"/>
</dbReference>
<comment type="caution">
    <text evidence="10">The sequence shown here is derived from an EMBL/GenBank/DDBJ whole genome shotgun (WGS) entry which is preliminary data.</text>
</comment>
<dbReference type="Pfam" id="PF00249">
    <property type="entry name" value="Myb_DNA-binding"/>
    <property type="match status" value="2"/>
</dbReference>
<feature type="domain" description="HTH myb-type" evidence="9">
    <location>
        <begin position="9"/>
        <end position="65"/>
    </location>
</feature>
<feature type="region of interest" description="Disordered" evidence="7">
    <location>
        <begin position="119"/>
        <end position="169"/>
    </location>
</feature>
<evidence type="ECO:0000256" key="7">
    <source>
        <dbReference type="SAM" id="MobiDB-lite"/>
    </source>
</evidence>
<gene>
    <name evidence="10" type="ORF">G4B88_020618</name>
</gene>
<organism evidence="10 11">
    <name type="scientific">Cannabis sativa</name>
    <name type="common">Hemp</name>
    <name type="synonym">Marijuana</name>
    <dbReference type="NCBI Taxonomy" id="3483"/>
    <lineage>
        <taxon>Eukaryota</taxon>
        <taxon>Viridiplantae</taxon>
        <taxon>Streptophyta</taxon>
        <taxon>Embryophyta</taxon>
        <taxon>Tracheophyta</taxon>
        <taxon>Spermatophyta</taxon>
        <taxon>Magnoliopsida</taxon>
        <taxon>eudicotyledons</taxon>
        <taxon>Gunneridae</taxon>
        <taxon>Pentapetalae</taxon>
        <taxon>rosids</taxon>
        <taxon>fabids</taxon>
        <taxon>Rosales</taxon>
        <taxon>Cannabaceae</taxon>
        <taxon>Cannabis</taxon>
    </lineage>
</organism>
<dbReference type="Gene3D" id="1.10.10.60">
    <property type="entry name" value="Homeodomain-like"/>
    <property type="match status" value="2"/>
</dbReference>
<dbReference type="FunFam" id="1.10.10.60:FF:000221">
    <property type="entry name" value="MYB transcription factor"/>
    <property type="match status" value="1"/>
</dbReference>
<dbReference type="GO" id="GO:0005634">
    <property type="term" value="C:nucleus"/>
    <property type="evidence" value="ECO:0007669"/>
    <property type="project" value="UniProtKB-SubCell"/>
</dbReference>
<feature type="domain" description="Myb-like" evidence="8">
    <location>
        <begin position="62"/>
        <end position="112"/>
    </location>
</feature>
<dbReference type="SUPFAM" id="SSF46689">
    <property type="entry name" value="Homeodomain-like"/>
    <property type="match status" value="1"/>
</dbReference>
<evidence type="ECO:0000259" key="8">
    <source>
        <dbReference type="PROSITE" id="PS50090"/>
    </source>
</evidence>
<dbReference type="FunFam" id="1.10.10.60:FF:000047">
    <property type="entry name" value="Myb transcription factor"/>
    <property type="match status" value="1"/>
</dbReference>
<dbReference type="InterPro" id="IPR009057">
    <property type="entry name" value="Homeodomain-like_sf"/>
</dbReference>
<evidence type="ECO:0000259" key="9">
    <source>
        <dbReference type="PROSITE" id="PS51294"/>
    </source>
</evidence>
<evidence type="ECO:0000256" key="4">
    <source>
        <dbReference type="ARBA" id="ARBA00023125"/>
    </source>
</evidence>
<comment type="subcellular location">
    <subcellularLocation>
        <location evidence="1">Nucleus</location>
    </subcellularLocation>
</comment>
<evidence type="ECO:0000313" key="11">
    <source>
        <dbReference type="Proteomes" id="UP000583929"/>
    </source>
</evidence>
<feature type="compositionally biased region" description="Low complexity" evidence="7">
    <location>
        <begin position="138"/>
        <end position="169"/>
    </location>
</feature>
<accession>A0A7J6EL21</accession>
<keyword evidence="6" id="KW-0539">Nucleus</keyword>
<evidence type="ECO:0000256" key="6">
    <source>
        <dbReference type="ARBA" id="ARBA00023242"/>
    </source>
</evidence>
<keyword evidence="11" id="KW-1185">Reference proteome</keyword>
<evidence type="ECO:0000256" key="1">
    <source>
        <dbReference type="ARBA" id="ARBA00004123"/>
    </source>
</evidence>
<evidence type="ECO:0000256" key="3">
    <source>
        <dbReference type="ARBA" id="ARBA00023015"/>
    </source>
</evidence>
<reference evidence="10 11" key="1">
    <citation type="journal article" date="2020" name="bioRxiv">
        <title>Sequence and annotation of 42 cannabis genomes reveals extensive copy number variation in cannabinoid synthesis and pathogen resistance genes.</title>
        <authorList>
            <person name="Mckernan K.J."/>
            <person name="Helbert Y."/>
            <person name="Kane L.T."/>
            <person name="Ebling H."/>
            <person name="Zhang L."/>
            <person name="Liu B."/>
            <person name="Eaton Z."/>
            <person name="Mclaughlin S."/>
            <person name="Kingan S."/>
            <person name="Baybayan P."/>
            <person name="Concepcion G."/>
            <person name="Jordan M."/>
            <person name="Riva A."/>
            <person name="Barbazuk W."/>
            <person name="Harkins T."/>
        </authorList>
    </citation>
    <scope>NUCLEOTIDE SEQUENCE [LARGE SCALE GENOMIC DNA]</scope>
    <source>
        <strain evidence="11">cv. Jamaican Lion 4</strain>
        <tissue evidence="10">Leaf</tissue>
    </source>
</reference>
<feature type="domain" description="Myb-like" evidence="8">
    <location>
        <begin position="9"/>
        <end position="61"/>
    </location>
</feature>
<proteinExistence type="predicted"/>
<dbReference type="InterPro" id="IPR001005">
    <property type="entry name" value="SANT/Myb"/>
</dbReference>
<name>A0A7J6EL21_CANSA</name>
<evidence type="ECO:0000256" key="2">
    <source>
        <dbReference type="ARBA" id="ARBA00022737"/>
    </source>
</evidence>
<protein>
    <submittedName>
        <fullName evidence="10">Uncharacterized protein</fullName>
    </submittedName>
</protein>
<keyword evidence="4" id="KW-0238">DNA-binding</keyword>
<evidence type="ECO:0000256" key="5">
    <source>
        <dbReference type="ARBA" id="ARBA00023163"/>
    </source>
</evidence>
<dbReference type="EMBL" id="JAATIQ010000370">
    <property type="protein sequence ID" value="KAF4359074.1"/>
    <property type="molecule type" value="Genomic_DNA"/>
</dbReference>
<dbReference type="PANTHER" id="PTHR47997:SF75">
    <property type="entry name" value="MYB DOMAIN PROTEIN 55"/>
    <property type="match status" value="1"/>
</dbReference>
<evidence type="ECO:0000313" key="10">
    <source>
        <dbReference type="EMBL" id="KAF4359074.1"/>
    </source>
</evidence>
<keyword evidence="2" id="KW-0677">Repeat</keyword>
<dbReference type="Proteomes" id="UP000583929">
    <property type="component" value="Unassembled WGS sequence"/>
</dbReference>
<dbReference type="PROSITE" id="PS50090">
    <property type="entry name" value="MYB_LIKE"/>
    <property type="match status" value="2"/>
</dbReference>